<dbReference type="Pfam" id="PF00057">
    <property type="entry name" value="Ldl_recept_a"/>
    <property type="match status" value="1"/>
</dbReference>
<dbReference type="PROSITE" id="PS01209">
    <property type="entry name" value="LDLRA_1"/>
    <property type="match status" value="1"/>
</dbReference>
<sequence>MLGKYAYTEQKIDYFDDYFPNQCIGLKATEVFGESGLLISHREYERHEYRPGLNCVINIFVKPGYKVRLRILDFDVGEPLQHCQKDTFFVFDREAESQPEELRKQIVKNARLLIEYCGTIQNKGTEQINSSNNVISLWWTTNHGVPRGGNGFKLLWTAFRNRDKGQKCDEKTEFTCESSECISSSLVCDRYPNCLDGSDENRLICGGDDGTLSGWALLLTCFGAVFAFLSCVICFCRLGRYFRSSEKEFFDVIEKKPCCNAEVAKQPLPPSFFPPQPPKLVPSVASGNLPSIEQHYTINPCNLRCSSDRRWSNFKHPLPGSRGYNWKDSTRLSSDSDYAYVRNDFRRLIT</sequence>
<dbReference type="InterPro" id="IPR002172">
    <property type="entry name" value="LDrepeatLR_classA_rpt"/>
</dbReference>
<feature type="transmembrane region" description="Helical" evidence="3">
    <location>
        <begin position="215"/>
        <end position="238"/>
    </location>
</feature>
<dbReference type="STRING" id="51028.A0A0N4VMJ1"/>
<dbReference type="PANTHER" id="PTHR24652:SF67">
    <property type="entry name" value="LOW-DENSITY LIPOPROTEIN RECEPTOR CLASS A DOMAIN-CONTAINING PROTEIN 2"/>
    <property type="match status" value="1"/>
</dbReference>
<dbReference type="InterPro" id="IPR035914">
    <property type="entry name" value="Sperma_CUB_dom_sf"/>
</dbReference>
<gene>
    <name evidence="5" type="ORF">EVEC_LOCUS11387</name>
</gene>
<proteinExistence type="predicted"/>
<dbReference type="Pfam" id="PF00431">
    <property type="entry name" value="CUB"/>
    <property type="match status" value="1"/>
</dbReference>
<dbReference type="CDD" id="cd00041">
    <property type="entry name" value="CUB"/>
    <property type="match status" value="1"/>
</dbReference>
<keyword evidence="3" id="KW-0472">Membrane</keyword>
<keyword evidence="3" id="KW-0812">Transmembrane</keyword>
<protein>
    <submittedName>
        <fullName evidence="7">CUB domain-containing protein</fullName>
    </submittedName>
</protein>
<dbReference type="PROSITE" id="PS01180">
    <property type="entry name" value="CUB"/>
    <property type="match status" value="1"/>
</dbReference>
<dbReference type="PANTHER" id="PTHR24652">
    <property type="entry name" value="LOW-DENSITY LIPOPROTEIN RECEPTOR CLASS A DOMAIN-CONTAINING PROTEIN 2"/>
    <property type="match status" value="1"/>
</dbReference>
<dbReference type="SMART" id="SM00192">
    <property type="entry name" value="LDLa"/>
    <property type="match status" value="1"/>
</dbReference>
<evidence type="ECO:0000256" key="1">
    <source>
        <dbReference type="ARBA" id="ARBA00023157"/>
    </source>
</evidence>
<dbReference type="InterPro" id="IPR042333">
    <property type="entry name" value="LRAD2/Mig-13-like"/>
</dbReference>
<dbReference type="SUPFAM" id="SSF57424">
    <property type="entry name" value="LDL receptor-like module"/>
    <property type="match status" value="1"/>
</dbReference>
<dbReference type="AlphaFoldDB" id="A0A0N4VMJ1"/>
<dbReference type="InterPro" id="IPR000859">
    <property type="entry name" value="CUB_dom"/>
</dbReference>
<accession>A0A0N4VMJ1</accession>
<feature type="domain" description="CUB" evidence="4">
    <location>
        <begin position="23"/>
        <end position="159"/>
    </location>
</feature>
<keyword evidence="3" id="KW-1133">Transmembrane helix</keyword>
<name>A0A0N4VMJ1_ENTVE</name>
<dbReference type="OrthoDB" id="6514358at2759"/>
<keyword evidence="6" id="KW-1185">Reference proteome</keyword>
<evidence type="ECO:0000313" key="7">
    <source>
        <dbReference type="WBParaSite" id="EVEC_0001214901-mRNA-1"/>
    </source>
</evidence>
<dbReference type="InterPro" id="IPR023415">
    <property type="entry name" value="LDLR_class-A_CS"/>
</dbReference>
<evidence type="ECO:0000259" key="4">
    <source>
        <dbReference type="PROSITE" id="PS01180"/>
    </source>
</evidence>
<organism evidence="7">
    <name type="scientific">Enterobius vermicularis</name>
    <name type="common">Human pinworm</name>
    <dbReference type="NCBI Taxonomy" id="51028"/>
    <lineage>
        <taxon>Eukaryota</taxon>
        <taxon>Metazoa</taxon>
        <taxon>Ecdysozoa</taxon>
        <taxon>Nematoda</taxon>
        <taxon>Chromadorea</taxon>
        <taxon>Rhabditida</taxon>
        <taxon>Spirurina</taxon>
        <taxon>Oxyuridomorpha</taxon>
        <taxon>Oxyuroidea</taxon>
        <taxon>Oxyuridae</taxon>
        <taxon>Enterobius</taxon>
    </lineage>
</organism>
<feature type="disulfide bond" evidence="2">
    <location>
        <begin position="176"/>
        <end position="194"/>
    </location>
</feature>
<dbReference type="Gene3D" id="4.10.400.10">
    <property type="entry name" value="Low-density Lipoprotein Receptor"/>
    <property type="match status" value="1"/>
</dbReference>
<evidence type="ECO:0000256" key="3">
    <source>
        <dbReference type="SAM" id="Phobius"/>
    </source>
</evidence>
<dbReference type="Gene3D" id="2.60.120.290">
    <property type="entry name" value="Spermadhesin, CUB domain"/>
    <property type="match status" value="1"/>
</dbReference>
<dbReference type="EMBL" id="UXUI01011960">
    <property type="protein sequence ID" value="VDD96636.1"/>
    <property type="molecule type" value="Genomic_DNA"/>
</dbReference>
<reference evidence="7" key="1">
    <citation type="submission" date="2017-02" db="UniProtKB">
        <authorList>
            <consortium name="WormBaseParasite"/>
        </authorList>
    </citation>
    <scope>IDENTIFICATION</scope>
</reference>
<evidence type="ECO:0000313" key="6">
    <source>
        <dbReference type="Proteomes" id="UP000274131"/>
    </source>
</evidence>
<dbReference type="Proteomes" id="UP000274131">
    <property type="component" value="Unassembled WGS sequence"/>
</dbReference>
<dbReference type="WBParaSite" id="EVEC_0001214901-mRNA-1">
    <property type="protein sequence ID" value="EVEC_0001214901-mRNA-1"/>
    <property type="gene ID" value="EVEC_0001214901"/>
</dbReference>
<evidence type="ECO:0000313" key="5">
    <source>
        <dbReference type="EMBL" id="VDD96636.1"/>
    </source>
</evidence>
<keyword evidence="1 2" id="KW-1015">Disulfide bond</keyword>
<dbReference type="SMART" id="SM00042">
    <property type="entry name" value="CUB"/>
    <property type="match status" value="1"/>
</dbReference>
<dbReference type="PROSITE" id="PS50068">
    <property type="entry name" value="LDLRA_2"/>
    <property type="match status" value="1"/>
</dbReference>
<evidence type="ECO:0000256" key="2">
    <source>
        <dbReference type="PROSITE-ProRule" id="PRU00124"/>
    </source>
</evidence>
<dbReference type="InterPro" id="IPR036055">
    <property type="entry name" value="LDL_receptor-like_sf"/>
</dbReference>
<reference evidence="5 6" key="2">
    <citation type="submission" date="2018-10" db="EMBL/GenBank/DDBJ databases">
        <authorList>
            <consortium name="Pathogen Informatics"/>
        </authorList>
    </citation>
    <scope>NUCLEOTIDE SEQUENCE [LARGE SCALE GENOMIC DNA]</scope>
</reference>
<comment type="caution">
    <text evidence="2">Lacks conserved residue(s) required for the propagation of feature annotation.</text>
</comment>
<dbReference type="SUPFAM" id="SSF49854">
    <property type="entry name" value="Spermadhesin, CUB domain"/>
    <property type="match status" value="1"/>
</dbReference>